<evidence type="ECO:0000313" key="1">
    <source>
        <dbReference type="EMBL" id="QGY41514.1"/>
    </source>
</evidence>
<dbReference type="KEGG" id="psel:GM415_15770"/>
<dbReference type="RefSeq" id="WP_158949867.1">
    <property type="nucleotide sequence ID" value="NZ_CP046400.1"/>
</dbReference>
<proteinExistence type="predicted"/>
<dbReference type="EMBL" id="CP046400">
    <property type="protein sequence ID" value="QGY41514.1"/>
    <property type="molecule type" value="Genomic_DNA"/>
</dbReference>
<sequence length="113" mass="12799">MGRLLQIRVSAWTFSEDEVRKSWPSLWKLAWQDSDAIPKKGVLELAKAVFDAVRAGLIPKDKADKLRAKADEAEDLRFEIEGALAARDPKGADRLSYQLEDRLDELEDIAVNF</sequence>
<accession>A0A6I6JUX0</accession>
<evidence type="ECO:0000313" key="2">
    <source>
        <dbReference type="Proteomes" id="UP000428328"/>
    </source>
</evidence>
<dbReference type="Proteomes" id="UP000428328">
    <property type="component" value="Chromosome"/>
</dbReference>
<keyword evidence="2" id="KW-1185">Reference proteome</keyword>
<gene>
    <name evidence="1" type="ORF">GM415_15770</name>
</gene>
<organism evidence="1 2">
    <name type="scientific">Pseudodesulfovibrio cashew</name>
    <dbReference type="NCBI Taxonomy" id="2678688"/>
    <lineage>
        <taxon>Bacteria</taxon>
        <taxon>Pseudomonadati</taxon>
        <taxon>Thermodesulfobacteriota</taxon>
        <taxon>Desulfovibrionia</taxon>
        <taxon>Desulfovibrionales</taxon>
        <taxon>Desulfovibrionaceae</taxon>
    </lineage>
</organism>
<reference evidence="1 2" key="1">
    <citation type="submission" date="2019-11" db="EMBL/GenBank/DDBJ databases">
        <authorList>
            <person name="Zheng R.K."/>
            <person name="Sun C.M."/>
        </authorList>
    </citation>
    <scope>NUCLEOTIDE SEQUENCE [LARGE SCALE GENOMIC DNA]</scope>
    <source>
        <strain evidence="1 2">SRB007</strain>
    </source>
</reference>
<name>A0A6I6JUX0_9BACT</name>
<dbReference type="AlphaFoldDB" id="A0A6I6JUX0"/>
<protein>
    <submittedName>
        <fullName evidence="1">Uncharacterized protein</fullName>
    </submittedName>
</protein>